<keyword evidence="4" id="KW-1185">Reference proteome</keyword>
<sequence>MASITAKKNQAKLAEGIYKQTNFTKTEVENLLTIFRQRANQKEKLDRTKFRDILHNTFGMTDDFLMDGVFRAFDKDNDSSINMEEWILGLSVFLRGTMEEKMH</sequence>
<dbReference type="PANTHER" id="PTHR23055">
    <property type="entry name" value="CALCIUM BINDING PROTEINS"/>
    <property type="match status" value="1"/>
</dbReference>
<dbReference type="InterPro" id="IPR028846">
    <property type="entry name" value="Recoverin"/>
</dbReference>
<organism evidence="3 4">
    <name type="scientific">Paramuricea clavata</name>
    <name type="common">Red gorgonian</name>
    <name type="synonym">Violescent sea-whip</name>
    <dbReference type="NCBI Taxonomy" id="317549"/>
    <lineage>
        <taxon>Eukaryota</taxon>
        <taxon>Metazoa</taxon>
        <taxon>Cnidaria</taxon>
        <taxon>Anthozoa</taxon>
        <taxon>Octocorallia</taxon>
        <taxon>Malacalcyonacea</taxon>
        <taxon>Plexauridae</taxon>
        <taxon>Paramuricea</taxon>
    </lineage>
</organism>
<dbReference type="SUPFAM" id="SSF47473">
    <property type="entry name" value="EF-hand"/>
    <property type="match status" value="1"/>
</dbReference>
<evidence type="ECO:0000313" key="3">
    <source>
        <dbReference type="EMBL" id="CAB4037340.1"/>
    </source>
</evidence>
<dbReference type="PROSITE" id="PS50222">
    <property type="entry name" value="EF_HAND_2"/>
    <property type="match status" value="1"/>
</dbReference>
<gene>
    <name evidence="3" type="ORF">PACLA_8A049994</name>
</gene>
<comment type="caution">
    <text evidence="3">The sequence shown here is derived from an EMBL/GenBank/DDBJ whole genome shotgun (WGS) entry which is preliminary data.</text>
</comment>
<dbReference type="AlphaFoldDB" id="A0A7D9JVY2"/>
<dbReference type="InterPro" id="IPR011992">
    <property type="entry name" value="EF-hand-dom_pair"/>
</dbReference>
<name>A0A7D9JVY2_PARCT</name>
<dbReference type="EMBL" id="CACRXK020022968">
    <property type="protein sequence ID" value="CAB4037340.1"/>
    <property type="molecule type" value="Genomic_DNA"/>
</dbReference>
<evidence type="ECO:0000256" key="1">
    <source>
        <dbReference type="ARBA" id="ARBA00022723"/>
    </source>
</evidence>
<dbReference type="Proteomes" id="UP001152795">
    <property type="component" value="Unassembled WGS sequence"/>
</dbReference>
<evidence type="ECO:0000313" key="4">
    <source>
        <dbReference type="Proteomes" id="UP001152795"/>
    </source>
</evidence>
<protein>
    <submittedName>
        <fullName evidence="3">EF-hand calcium-binding domain-containing 1-like</fullName>
    </submittedName>
</protein>
<dbReference type="PRINTS" id="PR00450">
    <property type="entry name" value="RECOVERIN"/>
</dbReference>
<keyword evidence="2" id="KW-0677">Repeat</keyword>
<dbReference type="GO" id="GO:0005509">
    <property type="term" value="F:calcium ion binding"/>
    <property type="evidence" value="ECO:0007669"/>
    <property type="project" value="InterPro"/>
</dbReference>
<dbReference type="PANTHER" id="PTHR23055:SF60">
    <property type="entry name" value="CALAXIN"/>
    <property type="match status" value="1"/>
</dbReference>
<evidence type="ECO:0000256" key="2">
    <source>
        <dbReference type="ARBA" id="ARBA00022737"/>
    </source>
</evidence>
<dbReference type="Gene3D" id="1.10.238.10">
    <property type="entry name" value="EF-hand"/>
    <property type="match status" value="1"/>
</dbReference>
<dbReference type="OrthoDB" id="191686at2759"/>
<accession>A0A7D9JVY2</accession>
<proteinExistence type="predicted"/>
<feature type="non-terminal residue" evidence="3">
    <location>
        <position position="1"/>
    </location>
</feature>
<keyword evidence="1" id="KW-0479">Metal-binding</keyword>
<reference evidence="3" key="1">
    <citation type="submission" date="2020-04" db="EMBL/GenBank/DDBJ databases">
        <authorList>
            <person name="Alioto T."/>
            <person name="Alioto T."/>
            <person name="Gomez Garrido J."/>
        </authorList>
    </citation>
    <scope>NUCLEOTIDE SEQUENCE</scope>
    <source>
        <strain evidence="3">A484AB</strain>
    </source>
</reference>
<dbReference type="InterPro" id="IPR002048">
    <property type="entry name" value="EF_hand_dom"/>
</dbReference>